<dbReference type="eggNOG" id="COG1403">
    <property type="taxonomic scope" value="Bacteria"/>
</dbReference>
<dbReference type="CDD" id="cd00085">
    <property type="entry name" value="HNHc"/>
    <property type="match status" value="1"/>
</dbReference>
<reference evidence="3 4" key="1">
    <citation type="submission" date="2012-12" db="EMBL/GenBank/DDBJ databases">
        <title>Whole genome shotgun sequence of Gordonia sihwensis NBRC 108236.</title>
        <authorList>
            <person name="Yoshida I."/>
            <person name="Hosoyama A."/>
            <person name="Tsuchikane K."/>
            <person name="Ando Y."/>
            <person name="Baba S."/>
            <person name="Ohji S."/>
            <person name="Hamada M."/>
            <person name="Tamura T."/>
            <person name="Yamazoe A."/>
            <person name="Yamazaki S."/>
            <person name="Fujita N."/>
        </authorList>
    </citation>
    <scope>NUCLEOTIDE SEQUENCE [LARGE SCALE GENOMIC DNA]</scope>
    <source>
        <strain evidence="3 4">NBRC 108236</strain>
    </source>
</reference>
<dbReference type="AlphaFoldDB" id="L7LJD8"/>
<evidence type="ECO:0000259" key="2">
    <source>
        <dbReference type="Pfam" id="PF02720"/>
    </source>
</evidence>
<keyword evidence="4" id="KW-1185">Reference proteome</keyword>
<organism evidence="3 4">
    <name type="scientific">Gordonia sihwensis NBRC 108236</name>
    <dbReference type="NCBI Taxonomy" id="1223544"/>
    <lineage>
        <taxon>Bacteria</taxon>
        <taxon>Bacillati</taxon>
        <taxon>Actinomycetota</taxon>
        <taxon>Actinomycetes</taxon>
        <taxon>Mycobacteriales</taxon>
        <taxon>Gordoniaceae</taxon>
        <taxon>Gordonia</taxon>
    </lineage>
</organism>
<sequence length="515" mass="55744">MTVADDAIVIRIERPDVENSPTVASEVSGSRSDRAALLGFAARADCYQGLVLWHRYEALYSLLMAKQSELESDPSADAYTRLYDPLCQVAASYAVAAGVQHYTAERFVESAVACMERIPALGRMLRDGLINSASFRRAVEQTALVDDADILAFIDAEAAARLREVGGLSAARVETILGAIVAEHDPDAVTLTREEVRAAKRVQVNPLTDTASELIVTASAEDVAIAKDVLDAVIAGVCPNDPRTKGARRSDAAMARINGTDFVCECGREDCTARLAPADIASRCARIVLHVVVRKEVLEGTSQTAAHLDGHGPISATHIREMASRPDAVRRELNLDDVIAQASRPDSGYRPSAALDTAVRGLFGTCSWPGCARPAWKCDLDHVCEYDHADPSAGGVTCICNLNAKCRFHHGLKTHANGWVDDQIVDAAGVVWTEVTSPEGITVRQQALNMWLLPELGHLQCGHGSPTRREARHAGDEPERSLTRLQAKHRYRMQKRAANRRAREAIAHDAGAPPF</sequence>
<accession>L7LJD8</accession>
<evidence type="ECO:0000256" key="1">
    <source>
        <dbReference type="SAM" id="MobiDB-lite"/>
    </source>
</evidence>
<dbReference type="InterPro" id="IPR003870">
    <property type="entry name" value="DUF222"/>
</dbReference>
<feature type="region of interest" description="Disordered" evidence="1">
    <location>
        <begin position="463"/>
        <end position="482"/>
    </location>
</feature>
<gene>
    <name evidence="3" type="ORF">GSI01S_13_01470</name>
</gene>
<feature type="compositionally biased region" description="Basic and acidic residues" evidence="1">
    <location>
        <begin position="467"/>
        <end position="482"/>
    </location>
</feature>
<name>L7LJD8_9ACTN</name>
<protein>
    <recommendedName>
        <fullName evidence="2">DUF222 domain-containing protein</fullName>
    </recommendedName>
</protein>
<dbReference type="Pfam" id="PF02720">
    <property type="entry name" value="DUF222"/>
    <property type="match status" value="1"/>
</dbReference>
<proteinExistence type="predicted"/>
<dbReference type="InterPro" id="IPR003615">
    <property type="entry name" value="HNH_nuc"/>
</dbReference>
<feature type="domain" description="DUF222" evidence="2">
    <location>
        <begin position="84"/>
        <end position="360"/>
    </location>
</feature>
<evidence type="ECO:0000313" key="3">
    <source>
        <dbReference type="EMBL" id="GAC60964.1"/>
    </source>
</evidence>
<dbReference type="EMBL" id="BANU01000013">
    <property type="protein sequence ID" value="GAC60964.1"/>
    <property type="molecule type" value="Genomic_DNA"/>
</dbReference>
<dbReference type="Proteomes" id="UP000035083">
    <property type="component" value="Unassembled WGS sequence"/>
</dbReference>
<comment type="caution">
    <text evidence="3">The sequence shown here is derived from an EMBL/GenBank/DDBJ whole genome shotgun (WGS) entry which is preliminary data.</text>
</comment>
<evidence type="ECO:0000313" key="4">
    <source>
        <dbReference type="Proteomes" id="UP000035083"/>
    </source>
</evidence>